<evidence type="ECO:0000256" key="1">
    <source>
        <dbReference type="ARBA" id="ARBA00000493"/>
    </source>
</evidence>
<dbReference type="PROSITE" id="PS51435">
    <property type="entry name" value="AP_NUCLEASE_F1_4"/>
    <property type="match status" value="1"/>
</dbReference>
<dbReference type="InterPro" id="IPR036691">
    <property type="entry name" value="Endo/exonu/phosph_ase_sf"/>
</dbReference>
<dbReference type="SUPFAM" id="SSF56219">
    <property type="entry name" value="DNase I-like"/>
    <property type="match status" value="1"/>
</dbReference>
<evidence type="ECO:0000256" key="7">
    <source>
        <dbReference type="PIRSR" id="PIRSR604808-2"/>
    </source>
</evidence>
<evidence type="ECO:0000256" key="6">
    <source>
        <dbReference type="ARBA" id="ARBA00022842"/>
    </source>
</evidence>
<dbReference type="GO" id="GO:0005634">
    <property type="term" value="C:nucleus"/>
    <property type="evidence" value="ECO:0007669"/>
    <property type="project" value="TreeGrafter"/>
</dbReference>
<evidence type="ECO:0000256" key="3">
    <source>
        <dbReference type="ARBA" id="ARBA00012115"/>
    </source>
</evidence>
<evidence type="ECO:0000313" key="9">
    <source>
        <dbReference type="WBParaSite" id="MCU_000594-RA"/>
    </source>
</evidence>
<feature type="binding site" evidence="7">
    <location>
        <position position="8"/>
    </location>
    <ligand>
        <name>Mg(2+)</name>
        <dbReference type="ChEBI" id="CHEBI:18420"/>
        <label>1</label>
    </ligand>
</feature>
<evidence type="ECO:0000256" key="4">
    <source>
        <dbReference type="ARBA" id="ARBA00022723"/>
    </source>
</evidence>
<dbReference type="AlphaFoldDB" id="A0A5K3EHL7"/>
<feature type="binding site" evidence="7">
    <location>
        <position position="35"/>
    </location>
    <ligand>
        <name>Mg(2+)</name>
        <dbReference type="ChEBI" id="CHEBI:18420"/>
        <label>1</label>
    </ligand>
</feature>
<name>A0A5K3EHL7_MESCO</name>
<reference evidence="9" key="1">
    <citation type="submission" date="2019-11" db="UniProtKB">
        <authorList>
            <consortium name="WormBaseParasite"/>
        </authorList>
    </citation>
    <scope>IDENTIFICATION</scope>
</reference>
<evidence type="ECO:0000259" key="8">
    <source>
        <dbReference type="Pfam" id="PF03372"/>
    </source>
</evidence>
<evidence type="ECO:0000256" key="5">
    <source>
        <dbReference type="ARBA" id="ARBA00022801"/>
    </source>
</evidence>
<accession>A0A5K3EHL7</accession>
<evidence type="ECO:0000256" key="2">
    <source>
        <dbReference type="ARBA" id="ARBA00007092"/>
    </source>
</evidence>
<dbReference type="GO" id="GO:0006284">
    <property type="term" value="P:base-excision repair"/>
    <property type="evidence" value="ECO:0007669"/>
    <property type="project" value="TreeGrafter"/>
</dbReference>
<keyword evidence="7" id="KW-0464">Manganese</keyword>
<dbReference type="Pfam" id="PF03372">
    <property type="entry name" value="Exo_endo_phos"/>
    <property type="match status" value="1"/>
</dbReference>
<protein>
    <recommendedName>
        <fullName evidence="3">exodeoxyribonuclease III</fullName>
        <ecNumber evidence="3">3.1.11.2</ecNumber>
    </recommendedName>
</protein>
<dbReference type="InterPro" id="IPR004808">
    <property type="entry name" value="AP_endonuc_1"/>
</dbReference>
<dbReference type="GO" id="GO:0046872">
    <property type="term" value="F:metal ion binding"/>
    <property type="evidence" value="ECO:0007669"/>
    <property type="project" value="UniProtKB-KW"/>
</dbReference>
<dbReference type="GO" id="GO:0003906">
    <property type="term" value="F:DNA-(apurinic or apyrimidinic site) endonuclease activity"/>
    <property type="evidence" value="ECO:0007669"/>
    <property type="project" value="TreeGrafter"/>
</dbReference>
<keyword evidence="6 7" id="KW-0460">Magnesium</keyword>
<dbReference type="InterPro" id="IPR005135">
    <property type="entry name" value="Endo/exonuclease/phosphatase"/>
</dbReference>
<dbReference type="Gene3D" id="3.60.10.10">
    <property type="entry name" value="Endonuclease/exonuclease/phosphatase"/>
    <property type="match status" value="1"/>
</dbReference>
<sequence>MLKICSWNINGIRSLSKPLKRHLDALNADVICFQETKATCDLPAEYCRVDGYNAYFAHCKTKSGYSGVCIFCREPVRPISAFDDLCAVVPGSAENINGLRDIDFEGRLVIVQLETSENGRLLSIISVYCPRVDPEKADRVIYRDKFLERLKFTVIKLISGGRYDLNF</sequence>
<dbReference type="GO" id="GO:0008311">
    <property type="term" value="F:double-stranded DNA 3'-5' DNA exonuclease activity"/>
    <property type="evidence" value="ECO:0007669"/>
    <property type="project" value="UniProtKB-EC"/>
</dbReference>
<keyword evidence="4 7" id="KW-0479">Metal-binding</keyword>
<dbReference type="EC" id="3.1.11.2" evidence="3"/>
<dbReference type="PANTHER" id="PTHR22748">
    <property type="entry name" value="AP ENDONUCLEASE"/>
    <property type="match status" value="1"/>
</dbReference>
<comment type="similarity">
    <text evidence="2">Belongs to the DNA repair enzymes AP/ExoA family.</text>
</comment>
<organism evidence="9">
    <name type="scientific">Mesocestoides corti</name>
    <name type="common">Flatworm</name>
    <dbReference type="NCBI Taxonomy" id="53468"/>
    <lineage>
        <taxon>Eukaryota</taxon>
        <taxon>Metazoa</taxon>
        <taxon>Spiralia</taxon>
        <taxon>Lophotrochozoa</taxon>
        <taxon>Platyhelminthes</taxon>
        <taxon>Cestoda</taxon>
        <taxon>Eucestoda</taxon>
        <taxon>Cyclophyllidea</taxon>
        <taxon>Mesocestoididae</taxon>
        <taxon>Mesocestoides</taxon>
    </lineage>
</organism>
<proteinExistence type="inferred from homology"/>
<feature type="domain" description="Endonuclease/exonuclease/phosphatase" evidence="8">
    <location>
        <begin position="5"/>
        <end position="79"/>
    </location>
</feature>
<dbReference type="PANTHER" id="PTHR22748:SF26">
    <property type="entry name" value="ENDONUCLEASE_EXONUCLEASE_PHOSPHATASE DOMAIN-CONTAINING PROTEIN"/>
    <property type="match status" value="1"/>
</dbReference>
<dbReference type="WBParaSite" id="MCU_000594-RA">
    <property type="protein sequence ID" value="MCU_000594-RA"/>
    <property type="gene ID" value="MCU_000594"/>
</dbReference>
<keyword evidence="5" id="KW-0378">Hydrolase</keyword>
<comment type="catalytic activity">
    <reaction evidence="1">
        <text>Exonucleolytic cleavage in the 3'- to 5'-direction to yield nucleoside 5'-phosphates.</text>
        <dbReference type="EC" id="3.1.11.2"/>
    </reaction>
</comment>
<comment type="cofactor">
    <cofactor evidence="7">
        <name>Mg(2+)</name>
        <dbReference type="ChEBI" id="CHEBI:18420"/>
    </cofactor>
    <cofactor evidence="7">
        <name>Mn(2+)</name>
        <dbReference type="ChEBI" id="CHEBI:29035"/>
    </cofactor>
    <text evidence="7">Probably binds two magnesium or manganese ions per subunit.</text>
</comment>
<dbReference type="GO" id="GO:0008081">
    <property type="term" value="F:phosphoric diester hydrolase activity"/>
    <property type="evidence" value="ECO:0007669"/>
    <property type="project" value="TreeGrafter"/>
</dbReference>